<dbReference type="InterPro" id="IPR050796">
    <property type="entry name" value="SCF_F-box_component"/>
</dbReference>
<comment type="caution">
    <text evidence="1">The sequence shown here is derived from an EMBL/GenBank/DDBJ whole genome shotgun (WGS) entry which is preliminary data.</text>
</comment>
<dbReference type="AlphaFoldDB" id="A0ABD3H1M2"/>
<keyword evidence="2" id="KW-1185">Reference proteome</keyword>
<dbReference type="PANTHER" id="PTHR31672">
    <property type="entry name" value="BNACNNG10540D PROTEIN"/>
    <property type="match status" value="1"/>
</dbReference>
<dbReference type="EMBL" id="JBJQOH010000006">
    <property type="protein sequence ID" value="KAL3685288.1"/>
    <property type="molecule type" value="Genomic_DNA"/>
</dbReference>
<dbReference type="PANTHER" id="PTHR31672:SF13">
    <property type="entry name" value="F-BOX PROTEIN CPR30-LIKE"/>
    <property type="match status" value="1"/>
</dbReference>
<organism evidence="1 2">
    <name type="scientific">Riccia sorocarpa</name>
    <dbReference type="NCBI Taxonomy" id="122646"/>
    <lineage>
        <taxon>Eukaryota</taxon>
        <taxon>Viridiplantae</taxon>
        <taxon>Streptophyta</taxon>
        <taxon>Embryophyta</taxon>
        <taxon>Marchantiophyta</taxon>
        <taxon>Marchantiopsida</taxon>
        <taxon>Marchantiidae</taxon>
        <taxon>Marchantiales</taxon>
        <taxon>Ricciaceae</taxon>
        <taxon>Riccia</taxon>
    </lineage>
</organism>
<dbReference type="Proteomes" id="UP001633002">
    <property type="component" value="Unassembled WGS sequence"/>
</dbReference>
<accession>A0ABD3H1M2</accession>
<evidence type="ECO:0008006" key="3">
    <source>
        <dbReference type="Google" id="ProtNLM"/>
    </source>
</evidence>
<protein>
    <recommendedName>
        <fullName evidence="3">F-box domain-containing protein</fullName>
    </recommendedName>
</protein>
<name>A0ABD3H1M2_9MARC</name>
<evidence type="ECO:0000313" key="1">
    <source>
        <dbReference type="EMBL" id="KAL3685288.1"/>
    </source>
</evidence>
<proteinExistence type="predicted"/>
<sequence length="413" mass="47652">MDPEVWKCLLDHEDILRLILCRVSWDTNLRLRSVSKAFYATLSEPSVFTWSSMLTDISFYTDHSSLKWVDSDTDAEHLEQSHADGSGVCFFTRLQSTSEAVAYAVVNFELHRWCTLPPLGDLPFGNLNDFELTGVGEGLMLLERTEGMHGDGPMLDMYELDRFLFNPLTKWFIKLPGVPKNKGSSGKLENHLRMIMAVEKEIVTVVAVGFHSFRQPEFPRILTWHQGSQDWVQINVFDPPSPILLVDNTVFSLFKTNVVCVGGELFFHIETTEYLNPGRSTGKSIFSLSRERAIDLELIWTCNIMDVKTQLFHHNGALKRVDLRVVTAGPQGFSRRKEEIFYCWIDLYTFNCAIWMPWYLVKSVFTSGQTKLWCRCYAKELVKYANSFANYFHMIFLWSPKRYDSWQIAPSVP</sequence>
<gene>
    <name evidence="1" type="ORF">R1sor_003310</name>
</gene>
<reference evidence="1 2" key="1">
    <citation type="submission" date="2024-09" db="EMBL/GenBank/DDBJ databases">
        <title>Chromosome-scale assembly of Riccia sorocarpa.</title>
        <authorList>
            <person name="Paukszto L."/>
        </authorList>
    </citation>
    <scope>NUCLEOTIDE SEQUENCE [LARGE SCALE GENOMIC DNA]</scope>
    <source>
        <strain evidence="1">LP-2024</strain>
        <tissue evidence="1">Aerial parts of the thallus</tissue>
    </source>
</reference>
<evidence type="ECO:0000313" key="2">
    <source>
        <dbReference type="Proteomes" id="UP001633002"/>
    </source>
</evidence>